<gene>
    <name evidence="2" type="ORF">BDQ12DRAFT_734144</name>
</gene>
<dbReference type="Proteomes" id="UP000308652">
    <property type="component" value="Unassembled WGS sequence"/>
</dbReference>
<name>A0A5C3M5F8_9AGAR</name>
<accession>A0A5C3M5F8</accession>
<dbReference type="EMBL" id="ML213597">
    <property type="protein sequence ID" value="TFK40127.1"/>
    <property type="molecule type" value="Genomic_DNA"/>
</dbReference>
<protein>
    <recommendedName>
        <fullName evidence="1">DUF6593 domain-containing protein</fullName>
    </recommendedName>
</protein>
<dbReference type="Pfam" id="PF20236">
    <property type="entry name" value="DUF6593"/>
    <property type="match status" value="1"/>
</dbReference>
<reference evidence="2 3" key="1">
    <citation type="journal article" date="2019" name="Nat. Ecol. Evol.">
        <title>Megaphylogeny resolves global patterns of mushroom evolution.</title>
        <authorList>
            <person name="Varga T."/>
            <person name="Krizsan K."/>
            <person name="Foldi C."/>
            <person name="Dima B."/>
            <person name="Sanchez-Garcia M."/>
            <person name="Sanchez-Ramirez S."/>
            <person name="Szollosi G.J."/>
            <person name="Szarkandi J.G."/>
            <person name="Papp V."/>
            <person name="Albert L."/>
            <person name="Andreopoulos W."/>
            <person name="Angelini C."/>
            <person name="Antonin V."/>
            <person name="Barry K.W."/>
            <person name="Bougher N.L."/>
            <person name="Buchanan P."/>
            <person name="Buyck B."/>
            <person name="Bense V."/>
            <person name="Catcheside P."/>
            <person name="Chovatia M."/>
            <person name="Cooper J."/>
            <person name="Damon W."/>
            <person name="Desjardin D."/>
            <person name="Finy P."/>
            <person name="Geml J."/>
            <person name="Haridas S."/>
            <person name="Hughes K."/>
            <person name="Justo A."/>
            <person name="Karasinski D."/>
            <person name="Kautmanova I."/>
            <person name="Kiss B."/>
            <person name="Kocsube S."/>
            <person name="Kotiranta H."/>
            <person name="LaButti K.M."/>
            <person name="Lechner B.E."/>
            <person name="Liimatainen K."/>
            <person name="Lipzen A."/>
            <person name="Lukacs Z."/>
            <person name="Mihaltcheva S."/>
            <person name="Morgado L.N."/>
            <person name="Niskanen T."/>
            <person name="Noordeloos M.E."/>
            <person name="Ohm R.A."/>
            <person name="Ortiz-Santana B."/>
            <person name="Ovrebo C."/>
            <person name="Racz N."/>
            <person name="Riley R."/>
            <person name="Savchenko A."/>
            <person name="Shiryaev A."/>
            <person name="Soop K."/>
            <person name="Spirin V."/>
            <person name="Szebenyi C."/>
            <person name="Tomsovsky M."/>
            <person name="Tulloss R.E."/>
            <person name="Uehling J."/>
            <person name="Grigoriev I.V."/>
            <person name="Vagvolgyi C."/>
            <person name="Papp T."/>
            <person name="Martin F.M."/>
            <person name="Miettinen O."/>
            <person name="Hibbett D.S."/>
            <person name="Nagy L.G."/>
        </authorList>
    </citation>
    <scope>NUCLEOTIDE SEQUENCE [LARGE SCALE GENOMIC DNA]</scope>
    <source>
        <strain evidence="2 3">CBS 166.37</strain>
    </source>
</reference>
<proteinExistence type="predicted"/>
<sequence>MIMSNVHNLILTPDNPCNTIITDEETGKVMYRVVTEHGKKAVTKVENSSGELIASWEWRDVRSDIITLGSGKPMSMSSWLRKSMVPFKDTVYLDDGHGRKLKWKGNGPGLGLELFAEGDKQNPVARFSKSSKRQDRTVDPPKAVVSPAQLFTDSRGEDIRDLIVISFLALEKVRRTTEASTMNRADALTVPPLMSVQLGS</sequence>
<organism evidence="2 3">
    <name type="scientific">Crucibulum laeve</name>
    <dbReference type="NCBI Taxonomy" id="68775"/>
    <lineage>
        <taxon>Eukaryota</taxon>
        <taxon>Fungi</taxon>
        <taxon>Dikarya</taxon>
        <taxon>Basidiomycota</taxon>
        <taxon>Agaricomycotina</taxon>
        <taxon>Agaricomycetes</taxon>
        <taxon>Agaricomycetidae</taxon>
        <taxon>Agaricales</taxon>
        <taxon>Agaricineae</taxon>
        <taxon>Nidulariaceae</taxon>
        <taxon>Crucibulum</taxon>
    </lineage>
</organism>
<evidence type="ECO:0000313" key="2">
    <source>
        <dbReference type="EMBL" id="TFK40127.1"/>
    </source>
</evidence>
<feature type="domain" description="DUF6593" evidence="1">
    <location>
        <begin position="14"/>
        <end position="175"/>
    </location>
</feature>
<dbReference type="OrthoDB" id="3256331at2759"/>
<evidence type="ECO:0000259" key="1">
    <source>
        <dbReference type="Pfam" id="PF20236"/>
    </source>
</evidence>
<dbReference type="InterPro" id="IPR046528">
    <property type="entry name" value="DUF6593"/>
</dbReference>
<keyword evidence="3" id="KW-1185">Reference proteome</keyword>
<evidence type="ECO:0000313" key="3">
    <source>
        <dbReference type="Proteomes" id="UP000308652"/>
    </source>
</evidence>
<dbReference type="AlphaFoldDB" id="A0A5C3M5F8"/>